<dbReference type="EMBL" id="AK132847">
    <property type="protein sequence ID" value="BAE21390.1"/>
    <property type="molecule type" value="mRNA"/>
</dbReference>
<accession>Q3V0W3</accession>
<reference evidence="1" key="7">
    <citation type="journal article" date="2005" name="Science">
        <title>The Transcriptional Landscape of the Mammalian Genome.</title>
        <authorList>
            <consortium name="The FANTOM Consortium"/>
            <consortium name="Riken Genome Exploration Research Group and Genome Science Group (Genome Network Project Core Group)"/>
        </authorList>
    </citation>
    <scope>NUCLEOTIDE SEQUENCE</scope>
    <source>
        <strain evidence="1">C57BL/6J</strain>
        <tissue evidence="1">Testis</tissue>
    </source>
</reference>
<proteinExistence type="evidence at transcript level"/>
<evidence type="ECO:0000313" key="1">
    <source>
        <dbReference type="EMBL" id="BAE21390.1"/>
    </source>
</evidence>
<dbReference type="MGI" id="MGI:1922289">
    <property type="gene designation" value="Nudt12os"/>
</dbReference>
<reference evidence="1" key="2">
    <citation type="journal article" date="2000" name="Genome Res.">
        <title>Normalization and subtraction of cap-trapper-selected cDNAs to prepare full-length cDNA libraries for rapid discovery of new genes.</title>
        <authorList>
            <person name="Carninci P."/>
            <person name="Shibata Y."/>
            <person name="Hayatsu N."/>
            <person name="Sugahara Y."/>
            <person name="Shibata K."/>
            <person name="Itoh M."/>
            <person name="Konno H."/>
            <person name="Okazaki Y."/>
            <person name="Muramatsu M."/>
            <person name="Hayashizaki Y."/>
        </authorList>
    </citation>
    <scope>NUCLEOTIDE SEQUENCE</scope>
    <source>
        <strain evidence="1">C57BL/6J</strain>
        <tissue evidence="1">Testis</tissue>
    </source>
</reference>
<evidence type="ECO:0000313" key="2">
    <source>
        <dbReference type="MGI" id="MGI:1922289"/>
    </source>
</evidence>
<dbReference type="AGR" id="MGI:1922289"/>
<gene>
    <name evidence="2" type="primary">Nudt12os</name>
    <name evidence="2" type="synonym">4930505H01Rik</name>
</gene>
<dbReference type="AlphaFoldDB" id="Q3V0W3"/>
<reference evidence="1" key="1">
    <citation type="journal article" date="1999" name="Methods Enzymol.">
        <title>High-efficiency full-length cDNA cloning.</title>
        <authorList>
            <person name="Carninci P."/>
            <person name="Hayashizaki Y."/>
        </authorList>
    </citation>
    <scope>NUCLEOTIDE SEQUENCE</scope>
    <source>
        <strain evidence="1">C57BL/6J</strain>
        <tissue evidence="1">Testis</tissue>
    </source>
</reference>
<reference evidence="1" key="6">
    <citation type="submission" date="2004-03" db="EMBL/GenBank/DDBJ databases">
        <authorList>
            <person name="Arakawa T."/>
            <person name="Carninci P."/>
            <person name="Fukuda S."/>
            <person name="Hashizume W."/>
            <person name="Hayashida K."/>
            <person name="Hori F."/>
            <person name="Iida J."/>
            <person name="Imamura K."/>
            <person name="Imotani K."/>
            <person name="Itoh M."/>
            <person name="Kanagawa S."/>
            <person name="Kawai J."/>
            <person name="Kojima M."/>
            <person name="Konno H."/>
            <person name="Murata M."/>
            <person name="Nakamura M."/>
            <person name="Ninomiya N."/>
            <person name="Nishiyori H."/>
            <person name="Nomura K."/>
            <person name="Ohno M."/>
            <person name="Sakazume N."/>
            <person name="Sano H."/>
            <person name="Sasaki D."/>
            <person name="Shibata K."/>
            <person name="Shiraki T."/>
            <person name="Tagami M."/>
            <person name="Tagami Y."/>
            <person name="Waki K."/>
            <person name="Watahiki A."/>
            <person name="Muramatsu M."/>
            <person name="Hayashizaki Y."/>
        </authorList>
    </citation>
    <scope>NUCLEOTIDE SEQUENCE</scope>
    <source>
        <strain evidence="1">C57BL/6J</strain>
        <tissue evidence="1">Testis</tissue>
    </source>
</reference>
<sequence length="130" mass="14641">MSCPFSSLIQALVHYHHGSTDGAGAVAESYILIHGTRQTLVLEWNLEASKSTPTWPHLLILLILSKTSTTWIFLTLDTFSFKFDGAVIMPLTSSLERRRVMPLRSDASGTLQVGWQDYFPGCEVMTFYRE</sequence>
<protein>
    <submittedName>
        <fullName evidence="1">Uncharacterized protein</fullName>
    </submittedName>
</protein>
<reference evidence="1" key="5">
    <citation type="journal article" date="2002" name="Nature">
        <title>Analysis of the mouse transcriptome based on functional annotation of 60,770 full-length cDNAs.</title>
        <authorList>
            <consortium name="The FANTOM Consortium and the RIKEN Genome Exploration Research Group Phase I and II Team"/>
        </authorList>
    </citation>
    <scope>NUCLEOTIDE SEQUENCE</scope>
    <source>
        <strain evidence="1">C57BL/6J</strain>
        <tissue evidence="1">Testis</tissue>
    </source>
</reference>
<reference evidence="1" key="3">
    <citation type="journal article" date="2000" name="Genome Res.">
        <title>RIKEN integrated sequence analysis (RISA) system--384-format sequencing pipeline with 384 multicapillary sequencer.</title>
        <authorList>
            <person name="Shibata K."/>
            <person name="Itoh M."/>
            <person name="Aizawa K."/>
            <person name="Nagaoka S."/>
            <person name="Sasaki N."/>
            <person name="Carninci P."/>
            <person name="Konno H."/>
            <person name="Akiyama J."/>
            <person name="Nishi K."/>
            <person name="Kitsunai T."/>
            <person name="Tashiro H."/>
            <person name="Itoh M."/>
            <person name="Sumi N."/>
            <person name="Ishii Y."/>
            <person name="Nakamura S."/>
            <person name="Hazama M."/>
            <person name="Nishine T."/>
            <person name="Harada A."/>
            <person name="Yamamoto R."/>
            <person name="Matsumoto H."/>
            <person name="Sakaguchi S."/>
            <person name="Ikegami T."/>
            <person name="Kashiwagi K."/>
            <person name="Fujiwake S."/>
            <person name="Inoue K."/>
            <person name="Togawa Y."/>
            <person name="Izawa M."/>
            <person name="Ohara E."/>
            <person name="Watahiki M."/>
            <person name="Yoneda Y."/>
            <person name="Ishikawa T."/>
            <person name="Ozawa K."/>
            <person name="Tanaka T."/>
            <person name="Matsuura S."/>
            <person name="Kawai J."/>
            <person name="Okazaki Y."/>
            <person name="Muramatsu M."/>
            <person name="Inoue Y."/>
            <person name="Kira A."/>
            <person name="Hayashizaki Y."/>
        </authorList>
    </citation>
    <scope>NUCLEOTIDE SEQUENCE</scope>
    <source>
        <strain evidence="1">C57BL/6J</strain>
        <tissue evidence="1">Testis</tissue>
    </source>
</reference>
<reference evidence="1" key="8">
    <citation type="journal article" date="2005" name="Science">
        <title>Antisense Transcription in the Mammalian Transcriptome.</title>
        <authorList>
            <consortium name="RIKEN Genome Exploration Research Group and Genome Science Group (Genome Network Project Core Group) and the FANTOM Consortium"/>
        </authorList>
    </citation>
    <scope>NUCLEOTIDE SEQUENCE</scope>
    <source>
        <strain evidence="1">C57BL/6J</strain>
        <tissue evidence="1">Testis</tissue>
    </source>
</reference>
<name>Q3V0W3_MOUSE</name>
<organism evidence="1">
    <name type="scientific">Mus musculus</name>
    <name type="common">Mouse</name>
    <dbReference type="NCBI Taxonomy" id="10090"/>
    <lineage>
        <taxon>Eukaryota</taxon>
        <taxon>Metazoa</taxon>
        <taxon>Chordata</taxon>
        <taxon>Craniata</taxon>
        <taxon>Vertebrata</taxon>
        <taxon>Euteleostomi</taxon>
        <taxon>Mammalia</taxon>
        <taxon>Eutheria</taxon>
        <taxon>Euarchontoglires</taxon>
        <taxon>Glires</taxon>
        <taxon>Rodentia</taxon>
        <taxon>Myomorpha</taxon>
        <taxon>Muroidea</taxon>
        <taxon>Muridae</taxon>
        <taxon>Murinae</taxon>
        <taxon>Mus</taxon>
        <taxon>Mus</taxon>
    </lineage>
</organism>
<reference evidence="1" key="4">
    <citation type="journal article" date="2001" name="Nature">
        <title>Functional annotation of a full-length mouse cDNA collection.</title>
        <authorList>
            <consortium name="The RIKEN Genome Exploration Research Group Phase II Team and the FANTOM Consortium"/>
        </authorList>
    </citation>
    <scope>NUCLEOTIDE SEQUENCE</scope>
    <source>
        <strain evidence="1">C57BL/6J</strain>
        <tissue evidence="1">Testis</tissue>
    </source>
</reference>